<evidence type="ECO:0000256" key="3">
    <source>
        <dbReference type="ARBA" id="ARBA00022989"/>
    </source>
</evidence>
<reference evidence="8" key="1">
    <citation type="submission" date="2022-07" db="EMBL/GenBank/DDBJ databases">
        <title>Genome Sequence of Xylaria arbuscula.</title>
        <authorList>
            <person name="Buettner E."/>
        </authorList>
    </citation>
    <scope>NUCLEOTIDE SEQUENCE</scope>
    <source>
        <strain evidence="8">VT107</strain>
    </source>
</reference>
<proteinExistence type="inferred from homology"/>
<feature type="transmembrane region" description="Helical" evidence="6">
    <location>
        <begin position="107"/>
        <end position="134"/>
    </location>
</feature>
<comment type="subcellular location">
    <subcellularLocation>
        <location evidence="1">Membrane</location>
        <topology evidence="1">Multi-pass membrane protein</topology>
    </subcellularLocation>
</comment>
<dbReference type="EMBL" id="JANPWZ010001053">
    <property type="protein sequence ID" value="KAJ3569249.1"/>
    <property type="molecule type" value="Genomic_DNA"/>
</dbReference>
<comment type="similarity">
    <text evidence="5">Belongs to the SAT4 family.</text>
</comment>
<dbReference type="Proteomes" id="UP001148614">
    <property type="component" value="Unassembled WGS sequence"/>
</dbReference>
<comment type="caution">
    <text evidence="8">The sequence shown here is derived from an EMBL/GenBank/DDBJ whole genome shotgun (WGS) entry which is preliminary data.</text>
</comment>
<keyword evidence="9" id="KW-1185">Reference proteome</keyword>
<keyword evidence="3 6" id="KW-1133">Transmembrane helix</keyword>
<feature type="transmembrane region" description="Helical" evidence="6">
    <location>
        <begin position="224"/>
        <end position="245"/>
    </location>
</feature>
<dbReference type="GO" id="GO:0016020">
    <property type="term" value="C:membrane"/>
    <property type="evidence" value="ECO:0007669"/>
    <property type="project" value="UniProtKB-SubCell"/>
</dbReference>
<keyword evidence="4 6" id="KW-0472">Membrane</keyword>
<evidence type="ECO:0000313" key="9">
    <source>
        <dbReference type="Proteomes" id="UP001148614"/>
    </source>
</evidence>
<dbReference type="Pfam" id="PF20684">
    <property type="entry name" value="Fung_rhodopsin"/>
    <property type="match status" value="1"/>
</dbReference>
<accession>A0A9W8NCS5</accession>
<gene>
    <name evidence="8" type="ORF">NPX13_g6145</name>
</gene>
<dbReference type="PANTHER" id="PTHR33048:SF93">
    <property type="entry name" value="INTEGRAL MEMBRANE PROTEIN"/>
    <property type="match status" value="1"/>
</dbReference>
<evidence type="ECO:0000313" key="8">
    <source>
        <dbReference type="EMBL" id="KAJ3569249.1"/>
    </source>
</evidence>
<dbReference type="VEuPathDB" id="FungiDB:F4678DRAFT_476918"/>
<feature type="domain" description="Rhodopsin" evidence="7">
    <location>
        <begin position="50"/>
        <end position="297"/>
    </location>
</feature>
<feature type="transmembrane region" description="Helical" evidence="6">
    <location>
        <begin position="35"/>
        <end position="56"/>
    </location>
</feature>
<sequence>MSRSPNDSFTKRSATNVPTLAMAQTMASDASTALMTLWSLAGFTFMFVVLRLYTRISVLRMYGTDDHFYNAAFMLFINYNILLQLAAKYGFGRDISDIDSPDDLSRAILYEAIGQTLLITGNVFAKLSIGYFLVRLVTSRAHKAAIWTPAFAFSLVVMVSVIVFWFSCEPTEYLWDRSIDGSCDIEPGSAAVLAGALSVFVDLWYTGFPWYLLYMIKMPLREKIVVGSCLSFGIVAAACGTKRAVEMIKIGSPNYPKLKWITDTVVLGDTVNLIVWHGAELSATMIGIGIPICLPFYKNTIARVFTKRRCSCSNEIHICKEHDDQIGVFGMNTIGGTPYAINIQVNQAEDSENSEAKVDAKSYITNVEMPSSVYSFAGSVASKLPSRVFPAMDSTVSASLYRKHAALEGNFSLTPQQWYNVNRRIAPKDQLEGLVFLSNADLQQKLTILAADPRQPAFRHTYLNGRVWFSFCILDLELASLPLLNDIFAIREINPEEGELIAGCYDEEDAGFEFRAQLHAVLGVEIFNEEASS</sequence>
<organism evidence="8 9">
    <name type="scientific">Xylaria arbuscula</name>
    <dbReference type="NCBI Taxonomy" id="114810"/>
    <lineage>
        <taxon>Eukaryota</taxon>
        <taxon>Fungi</taxon>
        <taxon>Dikarya</taxon>
        <taxon>Ascomycota</taxon>
        <taxon>Pezizomycotina</taxon>
        <taxon>Sordariomycetes</taxon>
        <taxon>Xylariomycetidae</taxon>
        <taxon>Xylariales</taxon>
        <taxon>Xylariaceae</taxon>
        <taxon>Xylaria</taxon>
    </lineage>
</organism>
<dbReference type="PANTHER" id="PTHR33048">
    <property type="entry name" value="PTH11-LIKE INTEGRAL MEMBRANE PROTEIN (AFU_ORTHOLOGUE AFUA_5G11245)"/>
    <property type="match status" value="1"/>
</dbReference>
<dbReference type="InterPro" id="IPR049326">
    <property type="entry name" value="Rhodopsin_dom_fungi"/>
</dbReference>
<feature type="transmembrane region" description="Helical" evidence="6">
    <location>
        <begin position="68"/>
        <end position="87"/>
    </location>
</feature>
<protein>
    <recommendedName>
        <fullName evidence="7">Rhodopsin domain-containing protein</fullName>
    </recommendedName>
</protein>
<dbReference type="InterPro" id="IPR052337">
    <property type="entry name" value="SAT4-like"/>
</dbReference>
<evidence type="ECO:0000256" key="2">
    <source>
        <dbReference type="ARBA" id="ARBA00022692"/>
    </source>
</evidence>
<dbReference type="AlphaFoldDB" id="A0A9W8NCS5"/>
<evidence type="ECO:0000259" key="7">
    <source>
        <dbReference type="Pfam" id="PF20684"/>
    </source>
</evidence>
<evidence type="ECO:0000256" key="5">
    <source>
        <dbReference type="ARBA" id="ARBA00038359"/>
    </source>
</evidence>
<name>A0A9W8NCS5_9PEZI</name>
<evidence type="ECO:0000256" key="1">
    <source>
        <dbReference type="ARBA" id="ARBA00004141"/>
    </source>
</evidence>
<feature type="transmembrane region" description="Helical" evidence="6">
    <location>
        <begin position="187"/>
        <end position="212"/>
    </location>
</feature>
<keyword evidence="2 6" id="KW-0812">Transmembrane</keyword>
<feature type="transmembrane region" description="Helical" evidence="6">
    <location>
        <begin position="146"/>
        <end position="167"/>
    </location>
</feature>
<evidence type="ECO:0000256" key="4">
    <source>
        <dbReference type="ARBA" id="ARBA00023136"/>
    </source>
</evidence>
<evidence type="ECO:0000256" key="6">
    <source>
        <dbReference type="SAM" id="Phobius"/>
    </source>
</evidence>